<dbReference type="GO" id="GO:0003677">
    <property type="term" value="F:DNA binding"/>
    <property type="evidence" value="ECO:0007669"/>
    <property type="project" value="InterPro"/>
</dbReference>
<gene>
    <name evidence="2" type="ORF">AOT14_13060</name>
</gene>
<proteinExistence type="predicted"/>
<dbReference type="PATRIC" id="fig|128780.6.peg.1314"/>
<keyword evidence="3" id="KW-1185">Reference proteome</keyword>
<name>A0A0S1AY57_9GAMM</name>
<dbReference type="KEGG" id="sacz:AOT14_13060"/>
<dbReference type="EMBL" id="CP012900">
    <property type="protein sequence ID" value="ALJ27709.1"/>
    <property type="molecule type" value="Genomic_DNA"/>
</dbReference>
<keyword evidence="1" id="KW-0233">DNA recombination</keyword>
<dbReference type="InterPro" id="IPR013762">
    <property type="entry name" value="Integrase-like_cat_sf"/>
</dbReference>
<dbReference type="Proteomes" id="UP000061010">
    <property type="component" value="Chromosome"/>
</dbReference>
<evidence type="ECO:0000256" key="1">
    <source>
        <dbReference type="ARBA" id="ARBA00023172"/>
    </source>
</evidence>
<organism evidence="2 3">
    <name type="scientific">Stenotrophomonas acidaminiphila</name>
    <dbReference type="NCBI Taxonomy" id="128780"/>
    <lineage>
        <taxon>Bacteria</taxon>
        <taxon>Pseudomonadati</taxon>
        <taxon>Pseudomonadota</taxon>
        <taxon>Gammaproteobacteria</taxon>
        <taxon>Lysobacterales</taxon>
        <taxon>Lysobacteraceae</taxon>
        <taxon>Stenotrophomonas</taxon>
    </lineage>
</organism>
<evidence type="ECO:0000313" key="2">
    <source>
        <dbReference type="EMBL" id="ALJ27709.1"/>
    </source>
</evidence>
<dbReference type="InterPro" id="IPR011010">
    <property type="entry name" value="DNA_brk_join_enz"/>
</dbReference>
<reference evidence="2 3" key="1">
    <citation type="journal article" date="2015" name="Genome Announc.">
        <title>Complete Genome Sequencing of Stenotrophomonas acidaminiphila ZAC14D2_NAIMI4_2, a Multidrug-Resistant Strain Isolated from Sediments of a Polluted River in Mexico, Uncovers New Antibiotic Resistance Genes and a Novel Class-II Lasso Peptide Biosynthesis Gene Cluster.</title>
        <authorList>
            <person name="Vinuesa P."/>
            <person name="Ochoa-Sanchez L.E."/>
        </authorList>
    </citation>
    <scope>NUCLEOTIDE SEQUENCE [LARGE SCALE GENOMIC DNA]</scope>
    <source>
        <strain evidence="2 3">ZAC14D2_NAIMI4_2</strain>
    </source>
</reference>
<sequence>MSGLVLKLDSPRVSHEAENYLLPSFPPPDDFPIAVAGDGRVLSRYGDPRWNLSFFAGRSLWLDFGITPKRRDATRLSPGNSELLKLVMLYYMYGERSMLSPESLRFVITSVRPIFKLCTDNGILVSQLRRFPLVLSQIPAVLAQSKVPAVMTILYELYNARELLGFEMADVGEIQKLLKSATSVEKKQNPYIPARLWLYQIRRCREMLQDFISHRLEFEALFKHCVGVYEREYGSITAFFRGDGVVAGVSAFSSTSKIGAGSFADAARKHGVAEIIDRWVIDSDRTIDESGIRALGKYFSAVQFVGALYLATFSGMRRAEVGRLRSDCLVLDRDDRLGEIFMLRGDTSKTVDDDSALWITSPTAKIAVDAMAAISTMRMSMAVLDPRLEIADDVVDNPYLITRSYEPWGVVKESEYELGVDARVEISYRHWKTRCPGLFEANELRITAEDFKAAVLVTPSLDNEKYAVGKPWNFTMHQLRRTLNVNATYSGVVSLPSLQYEMKHQTPAMSLYYGQGHSQIKLNKAMTKEFIATMFQALAVKAATLLGDDFVSPLGEEHKARMLEFVSQRTASQLLAMARSGQISIRETALGVCMSREYCPYGGIDHIAECTKCDKALLDRRRRAKIEEIGHRIVEVMASSNADGPLRECLEAQQVAVKEALDVVLTH</sequence>
<protein>
    <submittedName>
        <fullName evidence="2">Integrase</fullName>
    </submittedName>
</protein>
<accession>A0A0S1AY57</accession>
<dbReference type="AlphaFoldDB" id="A0A0S1AY57"/>
<dbReference type="GO" id="GO:0006310">
    <property type="term" value="P:DNA recombination"/>
    <property type="evidence" value="ECO:0007669"/>
    <property type="project" value="UniProtKB-KW"/>
</dbReference>
<dbReference type="GO" id="GO:0015074">
    <property type="term" value="P:DNA integration"/>
    <property type="evidence" value="ECO:0007669"/>
    <property type="project" value="InterPro"/>
</dbReference>
<evidence type="ECO:0000313" key="3">
    <source>
        <dbReference type="Proteomes" id="UP000061010"/>
    </source>
</evidence>
<dbReference type="SUPFAM" id="SSF56349">
    <property type="entry name" value="DNA breaking-rejoining enzymes"/>
    <property type="match status" value="1"/>
</dbReference>
<dbReference type="Gene3D" id="1.10.443.10">
    <property type="entry name" value="Intergrase catalytic core"/>
    <property type="match status" value="1"/>
</dbReference>